<keyword evidence="2" id="KW-1185">Reference proteome</keyword>
<gene>
    <name evidence="1" type="ORF">HMPREF0179_05182</name>
</gene>
<proteinExistence type="predicted"/>
<organism evidence="1 2">
    <name type="scientific">Bilophila wadsworthia (strain 3_1_6)</name>
    <dbReference type="NCBI Taxonomy" id="563192"/>
    <lineage>
        <taxon>Bacteria</taxon>
        <taxon>Pseudomonadati</taxon>
        <taxon>Thermodesulfobacteriota</taxon>
        <taxon>Desulfovibrionia</taxon>
        <taxon>Desulfovibrionales</taxon>
        <taxon>Desulfovibrionaceae</taxon>
        <taxon>Bilophila</taxon>
    </lineage>
</organism>
<comment type="caution">
    <text evidence="1">The sequence shown here is derived from an EMBL/GenBank/DDBJ whole genome shotgun (WGS) entry which is preliminary data.</text>
</comment>
<dbReference type="HOGENOM" id="CLU_2491615_0_0_7"/>
<evidence type="ECO:0000313" key="1">
    <source>
        <dbReference type="EMBL" id="EPC05899.1"/>
    </source>
</evidence>
<dbReference type="Proteomes" id="UP000006034">
    <property type="component" value="Unassembled WGS sequence"/>
</dbReference>
<accession>S2LKY3</accession>
<evidence type="ECO:0000313" key="2">
    <source>
        <dbReference type="Proteomes" id="UP000006034"/>
    </source>
</evidence>
<dbReference type="EMBL" id="ADCP02000001">
    <property type="protein sequence ID" value="EPC05899.1"/>
    <property type="molecule type" value="Genomic_DNA"/>
</dbReference>
<sequence>MPPRRYAESRTRSGPCRIGRELRLKPHILFSNLGKLGNRDSINAKTFEVERRGREPRGQVWGGGGETWGPFFKFLLPLPNLNQSSI</sequence>
<name>S2LKY3_BILW3</name>
<reference evidence="1 2" key="2">
    <citation type="submission" date="2013-04" db="EMBL/GenBank/DDBJ databases">
        <title>The Genome Sequence of Bilophila wadsworthia 3_1_6.</title>
        <authorList>
            <consortium name="The Broad Institute Genomics Platform"/>
            <person name="Earl A."/>
            <person name="Ward D."/>
            <person name="Feldgarden M."/>
            <person name="Gevers D."/>
            <person name="Sibley C."/>
            <person name="Strauss J."/>
            <person name="Allen-Vercoe E."/>
            <person name="Walker B."/>
            <person name="Young S."/>
            <person name="Zeng Q."/>
            <person name="Gargeya S."/>
            <person name="Fitzgerald M."/>
            <person name="Haas B."/>
            <person name="Abouelleil A."/>
            <person name="Allen A.W."/>
            <person name="Alvarado L."/>
            <person name="Arachchi H.M."/>
            <person name="Berlin A.M."/>
            <person name="Chapman S.B."/>
            <person name="Gainer-Dewar J."/>
            <person name="Goldberg J."/>
            <person name="Griggs A."/>
            <person name="Gujja S."/>
            <person name="Hansen M."/>
            <person name="Howarth C."/>
            <person name="Imamovic A."/>
            <person name="Ireland A."/>
            <person name="Larimer J."/>
            <person name="McCowan C."/>
            <person name="Murphy C."/>
            <person name="Pearson M."/>
            <person name="Poon T.W."/>
            <person name="Priest M."/>
            <person name="Roberts A."/>
            <person name="Saif S."/>
            <person name="Shea T."/>
            <person name="Sisk P."/>
            <person name="Sykes S."/>
            <person name="Wortman J."/>
            <person name="Nusbaum C."/>
            <person name="Birren B."/>
        </authorList>
    </citation>
    <scope>NUCLEOTIDE SEQUENCE [LARGE SCALE GENOMIC DNA]</scope>
    <source>
        <strain evidence="1 2">3_1_6</strain>
    </source>
</reference>
<reference evidence="1 2" key="1">
    <citation type="submission" date="2010-10" db="EMBL/GenBank/DDBJ databases">
        <authorList>
            <consortium name="The Broad Institute Genome Sequencing Platform"/>
            <person name="Ward D."/>
            <person name="Earl A."/>
            <person name="Feldgarden M."/>
            <person name="Young S.K."/>
            <person name="Gargeya S."/>
            <person name="Zeng Q."/>
            <person name="Alvarado L."/>
            <person name="Berlin A."/>
            <person name="Bochicchio J."/>
            <person name="Chapman S.B."/>
            <person name="Chen Z."/>
            <person name="Freedman E."/>
            <person name="Gellesch M."/>
            <person name="Goldberg J."/>
            <person name="Griggs A."/>
            <person name="Gujja S."/>
            <person name="Heilman E."/>
            <person name="Heiman D."/>
            <person name="Howarth C."/>
            <person name="Mehta T."/>
            <person name="Neiman D."/>
            <person name="Pearson M."/>
            <person name="Roberts A."/>
            <person name="Saif S."/>
            <person name="Shea T."/>
            <person name="Shenoy N."/>
            <person name="Sisk P."/>
            <person name="Stolte C."/>
            <person name="Sykes S."/>
            <person name="White J."/>
            <person name="Yandava C."/>
            <person name="Allen-Vercoe E."/>
            <person name="Sibley C."/>
            <person name="Ambrose C.E."/>
            <person name="Strauss J."/>
            <person name="Daigneault M."/>
            <person name="Haas B."/>
            <person name="Nusbaum C."/>
            <person name="Birren B."/>
        </authorList>
    </citation>
    <scope>NUCLEOTIDE SEQUENCE [LARGE SCALE GENOMIC DNA]</scope>
    <source>
        <strain evidence="1 2">3_1_6</strain>
    </source>
</reference>
<protein>
    <submittedName>
        <fullName evidence="1">Uncharacterized protein</fullName>
    </submittedName>
</protein>
<dbReference type="AlphaFoldDB" id="S2LKY3"/>